<dbReference type="EMBL" id="JABBGH010000001">
    <property type="protein sequence ID" value="NML64439.1"/>
    <property type="molecule type" value="Genomic_DNA"/>
</dbReference>
<evidence type="ECO:0000259" key="8">
    <source>
        <dbReference type="Pfam" id="PF02687"/>
    </source>
</evidence>
<sequence length="415" mass="43458">MTLLENIREALRSIGGNLLRTVLTGLIVSIGLIALVGILTAIDAMRHSLNDTFASLGANAFEIKAKGYGNRFRRGGVQDKQYPALSFLQASLYKKELTRREPSAVVGVSAQVSGATEIKAGSLKTNPNMQVVAGDENYLRIQNYALAQGRTFAPAELQTGAKVALIGQEIKDKLFPGQPALGQYLYALGQRFQVVGQLEKSGSTMGGSGADRLLLVPLEAGNQLPRTGALTYDVKSALPAASGLSFLESQATGVMRAVRGDRLGQEDSFEIQSPESLSGTLDSLTGKVQFGGALVATLALLGASIALMNIMLVSVTERTREIGIRKALGATARQIRLQFLIEAIVICVLGGSLGILLGIAAGNGVASLAGSTSFLVPWLWVGVGLTICVAVGLVAGSYPAGKAAALDPIESLRYE</sequence>
<evidence type="ECO:0000256" key="3">
    <source>
        <dbReference type="ARBA" id="ARBA00022692"/>
    </source>
</evidence>
<evidence type="ECO:0000256" key="1">
    <source>
        <dbReference type="ARBA" id="ARBA00004651"/>
    </source>
</evidence>
<dbReference type="InterPro" id="IPR003838">
    <property type="entry name" value="ABC3_permease_C"/>
</dbReference>
<accession>A0A7Y0FLI9</accession>
<evidence type="ECO:0000256" key="2">
    <source>
        <dbReference type="ARBA" id="ARBA00022475"/>
    </source>
</evidence>
<keyword evidence="3 7" id="KW-0812">Transmembrane</keyword>
<keyword evidence="2" id="KW-1003">Cell membrane</keyword>
<name>A0A7Y0FLI9_9BACT</name>
<comment type="caution">
    <text evidence="10">The sequence shown here is derived from an EMBL/GenBank/DDBJ whole genome shotgun (WGS) entry which is preliminary data.</text>
</comment>
<evidence type="ECO:0000256" key="5">
    <source>
        <dbReference type="ARBA" id="ARBA00023136"/>
    </source>
</evidence>
<gene>
    <name evidence="10" type="ORF">HHL22_04395</name>
</gene>
<proteinExistence type="inferred from homology"/>
<dbReference type="Proteomes" id="UP000559626">
    <property type="component" value="Unassembled WGS sequence"/>
</dbReference>
<evidence type="ECO:0000313" key="10">
    <source>
        <dbReference type="EMBL" id="NML64439.1"/>
    </source>
</evidence>
<dbReference type="PANTHER" id="PTHR30572">
    <property type="entry name" value="MEMBRANE COMPONENT OF TRANSPORTER-RELATED"/>
    <property type="match status" value="1"/>
</dbReference>
<dbReference type="PANTHER" id="PTHR30572:SF4">
    <property type="entry name" value="ABC TRANSPORTER PERMEASE YTRF"/>
    <property type="match status" value="1"/>
</dbReference>
<dbReference type="AlphaFoldDB" id="A0A7Y0FLI9"/>
<keyword evidence="5 7" id="KW-0472">Membrane</keyword>
<feature type="transmembrane region" description="Helical" evidence="7">
    <location>
        <begin position="337"/>
        <end position="362"/>
    </location>
</feature>
<dbReference type="RefSeq" id="WP_169529738.1">
    <property type="nucleotide sequence ID" value="NZ_JABBGH010000001.1"/>
</dbReference>
<evidence type="ECO:0000259" key="9">
    <source>
        <dbReference type="Pfam" id="PF12704"/>
    </source>
</evidence>
<dbReference type="GO" id="GO:0005886">
    <property type="term" value="C:plasma membrane"/>
    <property type="evidence" value="ECO:0007669"/>
    <property type="project" value="UniProtKB-SubCell"/>
</dbReference>
<organism evidence="10 11">
    <name type="scientific">Hymenobacter polaris</name>
    <dbReference type="NCBI Taxonomy" id="2682546"/>
    <lineage>
        <taxon>Bacteria</taxon>
        <taxon>Pseudomonadati</taxon>
        <taxon>Bacteroidota</taxon>
        <taxon>Cytophagia</taxon>
        <taxon>Cytophagales</taxon>
        <taxon>Hymenobacteraceae</taxon>
        <taxon>Hymenobacter</taxon>
    </lineage>
</organism>
<comment type="subcellular location">
    <subcellularLocation>
        <location evidence="1">Cell membrane</location>
        <topology evidence="1">Multi-pass membrane protein</topology>
    </subcellularLocation>
</comment>
<protein>
    <submittedName>
        <fullName evidence="10">FtsX-like permease family protein</fullName>
    </submittedName>
</protein>
<reference evidence="10 11" key="1">
    <citation type="submission" date="2020-04" db="EMBL/GenBank/DDBJ databases">
        <title>Hymenobacter polaris sp. nov., isolated from Arctic soil.</title>
        <authorList>
            <person name="Dahal R.H."/>
        </authorList>
    </citation>
    <scope>NUCLEOTIDE SEQUENCE [LARGE SCALE GENOMIC DNA]</scope>
    <source>
        <strain evidence="10 11">RP-2-7</strain>
    </source>
</reference>
<dbReference type="Pfam" id="PF12704">
    <property type="entry name" value="MacB_PCD"/>
    <property type="match status" value="1"/>
</dbReference>
<dbReference type="InterPro" id="IPR050250">
    <property type="entry name" value="Macrolide_Exporter_MacB"/>
</dbReference>
<evidence type="ECO:0000256" key="6">
    <source>
        <dbReference type="ARBA" id="ARBA00038076"/>
    </source>
</evidence>
<evidence type="ECO:0000256" key="4">
    <source>
        <dbReference type="ARBA" id="ARBA00022989"/>
    </source>
</evidence>
<feature type="transmembrane region" description="Helical" evidence="7">
    <location>
        <begin position="290"/>
        <end position="316"/>
    </location>
</feature>
<keyword evidence="4 7" id="KW-1133">Transmembrane helix</keyword>
<feature type="transmembrane region" description="Helical" evidence="7">
    <location>
        <begin position="374"/>
        <end position="395"/>
    </location>
</feature>
<evidence type="ECO:0000256" key="7">
    <source>
        <dbReference type="SAM" id="Phobius"/>
    </source>
</evidence>
<feature type="domain" description="ABC3 transporter permease C-terminal" evidence="8">
    <location>
        <begin position="294"/>
        <end position="407"/>
    </location>
</feature>
<dbReference type="InterPro" id="IPR025857">
    <property type="entry name" value="MacB_PCD"/>
</dbReference>
<feature type="transmembrane region" description="Helical" evidence="7">
    <location>
        <begin position="21"/>
        <end position="42"/>
    </location>
</feature>
<comment type="similarity">
    <text evidence="6">Belongs to the ABC-4 integral membrane protein family.</text>
</comment>
<feature type="domain" description="MacB-like periplasmic core" evidence="9">
    <location>
        <begin position="21"/>
        <end position="221"/>
    </location>
</feature>
<dbReference type="Pfam" id="PF02687">
    <property type="entry name" value="FtsX"/>
    <property type="match status" value="1"/>
</dbReference>
<keyword evidence="11" id="KW-1185">Reference proteome</keyword>
<evidence type="ECO:0000313" key="11">
    <source>
        <dbReference type="Proteomes" id="UP000559626"/>
    </source>
</evidence>
<dbReference type="GO" id="GO:0022857">
    <property type="term" value="F:transmembrane transporter activity"/>
    <property type="evidence" value="ECO:0007669"/>
    <property type="project" value="TreeGrafter"/>
</dbReference>